<name>A0A212LYZ6_9FIRM</name>
<evidence type="ECO:0000256" key="1">
    <source>
        <dbReference type="SAM" id="SignalP"/>
    </source>
</evidence>
<dbReference type="PROSITE" id="PS51781">
    <property type="entry name" value="SH3B"/>
    <property type="match status" value="1"/>
</dbReference>
<dbReference type="AlphaFoldDB" id="A0A212LYZ6"/>
<reference evidence="3" key="1">
    <citation type="submission" date="2016-08" db="EMBL/GenBank/DDBJ databases">
        <authorList>
            <person name="Seilhamer J.J."/>
        </authorList>
    </citation>
    <scope>NUCLEOTIDE SEQUENCE</scope>
    <source>
        <strain evidence="3">86</strain>
    </source>
</reference>
<protein>
    <recommendedName>
        <fullName evidence="2">SH3b domain-containing protein</fullName>
    </recommendedName>
</protein>
<dbReference type="RefSeq" id="WP_288185358.1">
    <property type="nucleotide sequence ID" value="NZ_LT608335.1"/>
</dbReference>
<dbReference type="SUPFAM" id="SSF50044">
    <property type="entry name" value="SH3-domain"/>
    <property type="match status" value="1"/>
</dbReference>
<dbReference type="InterPro" id="IPR036028">
    <property type="entry name" value="SH3-like_dom_sf"/>
</dbReference>
<feature type="signal peptide" evidence="1">
    <location>
        <begin position="1"/>
        <end position="26"/>
    </location>
</feature>
<proteinExistence type="predicted"/>
<gene>
    <name evidence="3" type="ORF">KL86SPO_50533</name>
</gene>
<keyword evidence="1" id="KW-0732">Signal</keyword>
<organism evidence="3">
    <name type="scientific">uncultured Sporomusa sp</name>
    <dbReference type="NCBI Taxonomy" id="307249"/>
    <lineage>
        <taxon>Bacteria</taxon>
        <taxon>Bacillati</taxon>
        <taxon>Bacillota</taxon>
        <taxon>Negativicutes</taxon>
        <taxon>Selenomonadales</taxon>
        <taxon>Sporomusaceae</taxon>
        <taxon>Sporomusa</taxon>
        <taxon>environmental samples</taxon>
    </lineage>
</organism>
<evidence type="ECO:0000259" key="2">
    <source>
        <dbReference type="PROSITE" id="PS51781"/>
    </source>
</evidence>
<evidence type="ECO:0000313" key="3">
    <source>
        <dbReference type="EMBL" id="SCM82762.1"/>
    </source>
</evidence>
<feature type="domain" description="SH3b" evidence="2">
    <location>
        <begin position="23"/>
        <end position="91"/>
    </location>
</feature>
<accession>A0A212LYZ6</accession>
<dbReference type="InterPro" id="IPR003646">
    <property type="entry name" value="SH3-like_bac-type"/>
</dbReference>
<dbReference type="EMBL" id="FMJE01000005">
    <property type="protein sequence ID" value="SCM82762.1"/>
    <property type="molecule type" value="Genomic_DNA"/>
</dbReference>
<feature type="chain" id="PRO_5012984865" description="SH3b domain-containing protein" evidence="1">
    <location>
        <begin position="27"/>
        <end position="98"/>
    </location>
</feature>
<dbReference type="Pfam" id="PF08239">
    <property type="entry name" value="SH3_3"/>
    <property type="match status" value="1"/>
</dbReference>
<sequence>MKKLQVLAGVLFLFALITCAMLPAQAIFTAVTNTDKVKLLSEPTAAAAVVKVLKLGDIVKVYEKSPDGQFWEVEHKGSHGWIMIHFLSPKDHRQPSYF</sequence>
<dbReference type="Gene3D" id="2.30.30.40">
    <property type="entry name" value="SH3 Domains"/>
    <property type="match status" value="1"/>
</dbReference>